<reference evidence="2 3" key="1">
    <citation type="submission" date="2017-03" db="EMBL/GenBank/DDBJ databases">
        <authorList>
            <person name="Afonso C.L."/>
            <person name="Miller P.J."/>
            <person name="Scott M.A."/>
            <person name="Spackman E."/>
            <person name="Goraichik I."/>
            <person name="Dimitrov K.M."/>
            <person name="Suarez D.L."/>
            <person name="Swayne D.E."/>
        </authorList>
    </citation>
    <scope>NUCLEOTIDE SEQUENCE [LARGE SCALE GENOMIC DNA]</scope>
    <source>
        <strain evidence="2 3">CECT 7450</strain>
    </source>
</reference>
<feature type="transmembrane region" description="Helical" evidence="1">
    <location>
        <begin position="225"/>
        <end position="244"/>
    </location>
</feature>
<evidence type="ECO:0000313" key="3">
    <source>
        <dbReference type="Proteomes" id="UP000193061"/>
    </source>
</evidence>
<sequence length="267" mass="29706">MLVALLIATPSLLLVNTRTDTAQVVVVLAILASVLTFIEYYGRFPSFIDFRFAAPVNRLKFSALFITVILLSLILRGQTNPTGWTTMITTVGDGLGRAMDFPYSPVRLVVLMLPSDTDAHTIALVRTAAGISYMVSFTMMFVFLSMVRLFDWPVRRGAFNVWINLPLFDPTRGDVLERLKRDATLNLVLGFLLPFLIPVAVKAASSTIDPLSLNHPQTLIWTMTAWAFLPASLLMRGIAISRIAELIEEKRRRAYAQQTEAKALQSA</sequence>
<gene>
    <name evidence="2" type="ORF">ROA7450_03525</name>
</gene>
<evidence type="ECO:0000313" key="2">
    <source>
        <dbReference type="EMBL" id="SLN66364.1"/>
    </source>
</evidence>
<proteinExistence type="predicted"/>
<protein>
    <submittedName>
        <fullName evidence="2">Uncharacterized protein</fullName>
    </submittedName>
</protein>
<keyword evidence="1" id="KW-1133">Transmembrane helix</keyword>
<dbReference type="EMBL" id="FWFX01000013">
    <property type="protein sequence ID" value="SLN66364.1"/>
    <property type="molecule type" value="Genomic_DNA"/>
</dbReference>
<keyword evidence="1" id="KW-0812">Transmembrane</keyword>
<keyword evidence="3" id="KW-1185">Reference proteome</keyword>
<name>A0A1X6ZZL3_9RHOB</name>
<feature type="transmembrane region" description="Helical" evidence="1">
    <location>
        <begin position="61"/>
        <end position="79"/>
    </location>
</feature>
<keyword evidence="1" id="KW-0472">Membrane</keyword>
<dbReference type="AlphaFoldDB" id="A0A1X6ZZL3"/>
<dbReference type="Proteomes" id="UP000193061">
    <property type="component" value="Unassembled WGS sequence"/>
</dbReference>
<accession>A0A1X6ZZL3</accession>
<feature type="transmembrane region" description="Helical" evidence="1">
    <location>
        <begin position="24"/>
        <end position="41"/>
    </location>
</feature>
<feature type="transmembrane region" description="Helical" evidence="1">
    <location>
        <begin position="185"/>
        <end position="205"/>
    </location>
</feature>
<evidence type="ECO:0000256" key="1">
    <source>
        <dbReference type="SAM" id="Phobius"/>
    </source>
</evidence>
<feature type="transmembrane region" description="Helical" evidence="1">
    <location>
        <begin position="131"/>
        <end position="150"/>
    </location>
</feature>
<organism evidence="2 3">
    <name type="scientific">Roseovarius albus</name>
    <dbReference type="NCBI Taxonomy" id="1247867"/>
    <lineage>
        <taxon>Bacteria</taxon>
        <taxon>Pseudomonadati</taxon>
        <taxon>Pseudomonadota</taxon>
        <taxon>Alphaproteobacteria</taxon>
        <taxon>Rhodobacterales</taxon>
        <taxon>Roseobacteraceae</taxon>
        <taxon>Roseovarius</taxon>
    </lineage>
</organism>